<reference evidence="17" key="1">
    <citation type="journal article" date="2009" name="Mol. Biol. Evol.">
        <title>Characterization of 67 mitochondrial tRNA gene rearrangements in the Hymenoptera suggests that mitochondrial tRNA gene position is selectively neutral.</title>
        <authorList>
            <person name="Dowton M."/>
            <person name="Cameron S.L."/>
            <person name="Dowavic J.I."/>
            <person name="Austin A.D."/>
            <person name="Whiting M.F."/>
        </authorList>
    </citation>
    <scope>NUCLEOTIDE SEQUENCE</scope>
</reference>
<dbReference type="PANTHER" id="PTHR11435:SF1">
    <property type="entry name" value="NADH-UBIQUINONE OXIDOREDUCTASE CHAIN 6"/>
    <property type="match status" value="1"/>
</dbReference>
<evidence type="ECO:0000256" key="2">
    <source>
        <dbReference type="ARBA" id="ARBA00005698"/>
    </source>
</evidence>
<dbReference type="PANTHER" id="PTHR11435">
    <property type="entry name" value="NADH UBIQUINONE OXIDOREDUCTASE SUBUNIT ND6"/>
    <property type="match status" value="1"/>
</dbReference>
<feature type="transmembrane region" description="Helical" evidence="16">
    <location>
        <begin position="155"/>
        <end position="175"/>
    </location>
</feature>
<feature type="transmembrane region" description="Helical" evidence="16">
    <location>
        <begin position="92"/>
        <end position="112"/>
    </location>
</feature>
<evidence type="ECO:0000256" key="6">
    <source>
        <dbReference type="ARBA" id="ARBA00022660"/>
    </source>
</evidence>
<evidence type="ECO:0000256" key="5">
    <source>
        <dbReference type="ARBA" id="ARBA00022448"/>
    </source>
</evidence>
<protein>
    <recommendedName>
        <fullName evidence="4">NADH-ubiquinone oxidoreductase chain 6</fullName>
        <ecNumber evidence="3">7.1.1.2</ecNumber>
    </recommendedName>
    <alternativeName>
        <fullName evidence="14">NADH dehydrogenase subunit 6</fullName>
    </alternativeName>
</protein>
<dbReference type="AlphaFoldDB" id="C4NCG5"/>
<dbReference type="GO" id="GO:0008137">
    <property type="term" value="F:NADH dehydrogenase (ubiquinone) activity"/>
    <property type="evidence" value="ECO:0007669"/>
    <property type="project" value="UniProtKB-EC"/>
</dbReference>
<reference evidence="17" key="2">
    <citation type="journal article" date="2009" name="Mol. Phylogenet. Evol.">
        <title>Phylogenetic approaches for the analysis of mitochondrial genome sequence data in the Hymenoptera--a lineage with both rapidly and slowly evolving mitochondrial genomes.</title>
        <authorList>
            <person name="Dowton M."/>
            <person name="Cameron S.L."/>
            <person name="Austin A.D."/>
            <person name="Whiting M.F."/>
        </authorList>
    </citation>
    <scope>NUCLEOTIDE SEQUENCE</scope>
</reference>
<keyword evidence="8" id="KW-1278">Translocase</keyword>
<keyword evidence="5" id="KW-0813">Transport</keyword>
<keyword evidence="6" id="KW-0679">Respiratory chain</keyword>
<feature type="transmembrane region" description="Helical" evidence="16">
    <location>
        <begin position="57"/>
        <end position="80"/>
    </location>
</feature>
<evidence type="ECO:0000256" key="1">
    <source>
        <dbReference type="ARBA" id="ARBA00004225"/>
    </source>
</evidence>
<evidence type="ECO:0000256" key="13">
    <source>
        <dbReference type="ARBA" id="ARBA00023136"/>
    </source>
</evidence>
<geneLocation type="mitochondrion" evidence="17"/>
<feature type="transmembrane region" description="Helical" evidence="16">
    <location>
        <begin position="6"/>
        <end position="25"/>
    </location>
</feature>
<evidence type="ECO:0000256" key="7">
    <source>
        <dbReference type="ARBA" id="ARBA00022692"/>
    </source>
</evidence>
<accession>C4NCG5</accession>
<feature type="transmembrane region" description="Helical" evidence="16">
    <location>
        <begin position="32"/>
        <end position="51"/>
    </location>
</feature>
<keyword evidence="12 17" id="KW-0496">Mitochondrion</keyword>
<evidence type="ECO:0000256" key="12">
    <source>
        <dbReference type="ARBA" id="ARBA00023128"/>
    </source>
</evidence>
<evidence type="ECO:0000256" key="3">
    <source>
        <dbReference type="ARBA" id="ARBA00012944"/>
    </source>
</evidence>
<evidence type="ECO:0000256" key="10">
    <source>
        <dbReference type="ARBA" id="ARBA00022989"/>
    </source>
</evidence>
<evidence type="ECO:0000256" key="9">
    <source>
        <dbReference type="ARBA" id="ARBA00022982"/>
    </source>
</evidence>
<gene>
    <name evidence="17" type="primary">ND6</name>
</gene>
<evidence type="ECO:0000256" key="4">
    <source>
        <dbReference type="ARBA" id="ARBA00021095"/>
    </source>
</evidence>
<keyword evidence="10 16" id="KW-1133">Transmembrane helix</keyword>
<organism evidence="17">
    <name type="scientific">Schlettererius cinctipes</name>
    <dbReference type="NCBI Taxonomy" id="32424"/>
    <lineage>
        <taxon>Eukaryota</taxon>
        <taxon>Metazoa</taxon>
        <taxon>Ecdysozoa</taxon>
        <taxon>Arthropoda</taxon>
        <taxon>Hexapoda</taxon>
        <taxon>Insecta</taxon>
        <taxon>Pterygota</taxon>
        <taxon>Neoptera</taxon>
        <taxon>Endopterygota</taxon>
        <taxon>Hymenoptera</taxon>
        <taxon>Apocrita</taxon>
        <taxon>Stephanoidea</taxon>
        <taxon>Stephanidae</taxon>
        <taxon>Schlettererinae</taxon>
        <taxon>Schlettererius</taxon>
    </lineage>
</organism>
<keyword evidence="7 16" id="KW-0812">Transmembrane</keyword>
<evidence type="ECO:0000256" key="8">
    <source>
        <dbReference type="ARBA" id="ARBA00022967"/>
    </source>
</evidence>
<dbReference type="InterPro" id="IPR050269">
    <property type="entry name" value="ComplexI_Subunit6"/>
</dbReference>
<name>C4NCG5_9HYME</name>
<evidence type="ECO:0000256" key="11">
    <source>
        <dbReference type="ARBA" id="ARBA00023027"/>
    </source>
</evidence>
<evidence type="ECO:0000256" key="16">
    <source>
        <dbReference type="SAM" id="Phobius"/>
    </source>
</evidence>
<dbReference type="GO" id="GO:0031966">
    <property type="term" value="C:mitochondrial membrane"/>
    <property type="evidence" value="ECO:0007669"/>
    <property type="project" value="UniProtKB-SubCell"/>
</dbReference>
<evidence type="ECO:0000256" key="14">
    <source>
        <dbReference type="ARBA" id="ARBA00031019"/>
    </source>
</evidence>
<dbReference type="EC" id="7.1.1.2" evidence="3"/>
<keyword evidence="11" id="KW-0520">NAD</keyword>
<keyword evidence="9" id="KW-0249">Electron transport</keyword>
<comment type="subcellular location">
    <subcellularLocation>
        <location evidence="1">Mitochondrion membrane</location>
        <topology evidence="1">Multi-pass membrane protein</topology>
    </subcellularLocation>
</comment>
<comment type="similarity">
    <text evidence="2">Belongs to the complex I subunit 6 family.</text>
</comment>
<sequence length="184" mass="21945">MTMLYNYLLFSMMSLMIISISLPIFKNSSNPLYLGIHLFFLTIFMMITMSMQYNSYFISFIMFLIMIGGLLIMFLYFTAISSNSIFIFDKNFYMSMIMKIMLLMILMMMLMYKIDPNLTNEFQEIMFYNINNFSITEKLNSNMLTNLFNYPTMNMSIFMMMYLIFTLLTVVKICIKINVPIRLK</sequence>
<proteinExistence type="inferred from homology"/>
<comment type="catalytic activity">
    <reaction evidence="15">
        <text>a ubiquinone + NADH + 5 H(+)(in) = a ubiquinol + NAD(+) + 4 H(+)(out)</text>
        <dbReference type="Rhea" id="RHEA:29091"/>
        <dbReference type="Rhea" id="RHEA-COMP:9565"/>
        <dbReference type="Rhea" id="RHEA-COMP:9566"/>
        <dbReference type="ChEBI" id="CHEBI:15378"/>
        <dbReference type="ChEBI" id="CHEBI:16389"/>
        <dbReference type="ChEBI" id="CHEBI:17976"/>
        <dbReference type="ChEBI" id="CHEBI:57540"/>
        <dbReference type="ChEBI" id="CHEBI:57945"/>
        <dbReference type="EC" id="7.1.1.2"/>
    </reaction>
</comment>
<dbReference type="EMBL" id="FJ478175">
    <property type="protein sequence ID" value="ACJ69609.1"/>
    <property type="molecule type" value="Genomic_DNA"/>
</dbReference>
<keyword evidence="13 16" id="KW-0472">Membrane</keyword>
<evidence type="ECO:0000256" key="15">
    <source>
        <dbReference type="ARBA" id="ARBA00049551"/>
    </source>
</evidence>
<evidence type="ECO:0000313" key="17">
    <source>
        <dbReference type="EMBL" id="ACJ69609.1"/>
    </source>
</evidence>